<dbReference type="EC" id="3.1.-.-" evidence="7"/>
<dbReference type="GO" id="GO:0008270">
    <property type="term" value="F:zinc ion binding"/>
    <property type="evidence" value="ECO:0007669"/>
    <property type="project" value="UniProtKB-UniRule"/>
</dbReference>
<evidence type="ECO:0000256" key="2">
    <source>
        <dbReference type="ARBA" id="ARBA00022722"/>
    </source>
</evidence>
<dbReference type="GO" id="GO:0004222">
    <property type="term" value="F:metalloendopeptidase activity"/>
    <property type="evidence" value="ECO:0007669"/>
    <property type="project" value="InterPro"/>
</dbReference>
<dbReference type="Pfam" id="PF02130">
    <property type="entry name" value="YbeY"/>
    <property type="match status" value="1"/>
</dbReference>
<dbReference type="GO" id="GO:0006364">
    <property type="term" value="P:rRNA processing"/>
    <property type="evidence" value="ECO:0007669"/>
    <property type="project" value="UniProtKB-UniRule"/>
</dbReference>
<dbReference type="PANTHER" id="PTHR46986:SF1">
    <property type="entry name" value="ENDORIBONUCLEASE YBEY, CHLOROPLASTIC"/>
    <property type="match status" value="1"/>
</dbReference>
<comment type="caution">
    <text evidence="8">The sequence shown here is derived from an EMBL/GenBank/DDBJ whole genome shotgun (WGS) entry which is preliminary data.</text>
</comment>
<dbReference type="PANTHER" id="PTHR46986">
    <property type="entry name" value="ENDORIBONUCLEASE YBEY, CHLOROPLASTIC"/>
    <property type="match status" value="1"/>
</dbReference>
<dbReference type="AlphaFoldDB" id="C6RG64"/>
<feature type="binding site" evidence="7">
    <location>
        <position position="112"/>
    </location>
    <ligand>
        <name>Zn(2+)</name>
        <dbReference type="ChEBI" id="CHEBI:29105"/>
        <note>catalytic</note>
    </ligand>
</feature>
<keyword evidence="7" id="KW-0963">Cytoplasm</keyword>
<keyword evidence="5 7" id="KW-0378">Hydrolase</keyword>
<keyword evidence="7" id="KW-0698">rRNA processing</keyword>
<keyword evidence="2 7" id="KW-0540">Nuclease</keyword>
<comment type="subcellular location">
    <subcellularLocation>
        <location evidence="7">Cytoplasm</location>
    </subcellularLocation>
</comment>
<dbReference type="eggNOG" id="COG0319">
    <property type="taxonomic scope" value="Bacteria"/>
</dbReference>
<evidence type="ECO:0000256" key="5">
    <source>
        <dbReference type="ARBA" id="ARBA00022801"/>
    </source>
</evidence>
<dbReference type="GO" id="GO:0005737">
    <property type="term" value="C:cytoplasm"/>
    <property type="evidence" value="ECO:0007669"/>
    <property type="project" value="UniProtKB-SubCell"/>
</dbReference>
<dbReference type="NCBIfam" id="TIGR00043">
    <property type="entry name" value="rRNA maturation RNase YbeY"/>
    <property type="match status" value="1"/>
</dbReference>
<evidence type="ECO:0000256" key="7">
    <source>
        <dbReference type="HAMAP-Rule" id="MF_00009"/>
    </source>
</evidence>
<comment type="function">
    <text evidence="7">Single strand-specific metallo-endoribonuclease involved in late-stage 70S ribosome quality control and in maturation of the 3' terminus of the 16S rRNA.</text>
</comment>
<keyword evidence="3 7" id="KW-0479">Metal-binding</keyword>
<dbReference type="Proteomes" id="UP000003107">
    <property type="component" value="Unassembled WGS sequence"/>
</dbReference>
<name>C6RG64_9BACT</name>
<feature type="binding site" evidence="7">
    <location>
        <position position="108"/>
    </location>
    <ligand>
        <name>Zn(2+)</name>
        <dbReference type="ChEBI" id="CHEBI:29105"/>
        <note>catalytic</note>
    </ligand>
</feature>
<dbReference type="Gene3D" id="3.40.390.30">
    <property type="entry name" value="Metalloproteases ('zincins'), catalytic domain"/>
    <property type="match status" value="1"/>
</dbReference>
<organism evidence="8 9">
    <name type="scientific">Campylobacter showae RM3277</name>
    <dbReference type="NCBI Taxonomy" id="553219"/>
    <lineage>
        <taxon>Bacteria</taxon>
        <taxon>Pseudomonadati</taxon>
        <taxon>Campylobacterota</taxon>
        <taxon>Epsilonproteobacteria</taxon>
        <taxon>Campylobacterales</taxon>
        <taxon>Campylobacteraceae</taxon>
        <taxon>Campylobacter</taxon>
    </lineage>
</organism>
<dbReference type="InterPro" id="IPR002036">
    <property type="entry name" value="YbeY"/>
</dbReference>
<proteinExistence type="inferred from homology"/>
<dbReference type="STRING" id="553219.CAMSH0001_2328"/>
<keyword evidence="4 7" id="KW-0255">Endonuclease</keyword>
<comment type="similarity">
    <text evidence="1 7">Belongs to the endoribonuclease YbeY family.</text>
</comment>
<dbReference type="GO" id="GO:0004521">
    <property type="term" value="F:RNA endonuclease activity"/>
    <property type="evidence" value="ECO:0007669"/>
    <property type="project" value="UniProtKB-UniRule"/>
</dbReference>
<gene>
    <name evidence="7 8" type="primary">ybeY</name>
    <name evidence="8" type="ORF">CAMSH0001_2328</name>
</gene>
<evidence type="ECO:0000313" key="8">
    <source>
        <dbReference type="EMBL" id="EET79759.1"/>
    </source>
</evidence>
<sequence length="152" mass="17089">MLKSYSNFTKGKPKMILCEDDYPRILDQICDYLTAGEVELSFVDAEEMKEINVRQRGIYETTDVLSFPLEMHLHAPLGCIVINTELVAAKAAELGHSEDDETALLFTHGLLHVLGFDHESDAGEMRAKECEVIEKFSLPKSLIVRTQDTGEE</sequence>
<keyword evidence="7" id="KW-0690">Ribosome biogenesis</keyword>
<comment type="cofactor">
    <cofactor evidence="7">
        <name>Zn(2+)</name>
        <dbReference type="ChEBI" id="CHEBI:29105"/>
    </cofactor>
    <text evidence="7">Binds 1 zinc ion.</text>
</comment>
<feature type="binding site" evidence="7">
    <location>
        <position position="118"/>
    </location>
    <ligand>
        <name>Zn(2+)</name>
        <dbReference type="ChEBI" id="CHEBI:29105"/>
        <note>catalytic</note>
    </ligand>
</feature>
<evidence type="ECO:0000256" key="1">
    <source>
        <dbReference type="ARBA" id="ARBA00010875"/>
    </source>
</evidence>
<evidence type="ECO:0000256" key="3">
    <source>
        <dbReference type="ARBA" id="ARBA00022723"/>
    </source>
</evidence>
<accession>C6RG64</accession>
<evidence type="ECO:0000256" key="4">
    <source>
        <dbReference type="ARBA" id="ARBA00022759"/>
    </source>
</evidence>
<reference evidence="8 9" key="1">
    <citation type="submission" date="2009-07" db="EMBL/GenBank/DDBJ databases">
        <authorList>
            <person name="Madupu R."/>
            <person name="Sebastian Y."/>
            <person name="Durkin A.S."/>
            <person name="Torralba M."/>
            <person name="Methe B."/>
            <person name="Sutton G.G."/>
            <person name="Strausberg R.L."/>
            <person name="Nelson K.E."/>
        </authorList>
    </citation>
    <scope>NUCLEOTIDE SEQUENCE [LARGE SCALE GENOMIC DNA]</scope>
    <source>
        <strain evidence="8 9">RM3277</strain>
    </source>
</reference>
<evidence type="ECO:0000256" key="6">
    <source>
        <dbReference type="ARBA" id="ARBA00022833"/>
    </source>
</evidence>
<dbReference type="HAMAP" id="MF_00009">
    <property type="entry name" value="Endoribonucl_YbeY"/>
    <property type="match status" value="1"/>
</dbReference>
<dbReference type="InterPro" id="IPR023091">
    <property type="entry name" value="MetalPrtase_cat_dom_sf_prd"/>
</dbReference>
<dbReference type="EMBL" id="ACVQ01000018">
    <property type="protein sequence ID" value="EET79759.1"/>
    <property type="molecule type" value="Genomic_DNA"/>
</dbReference>
<keyword evidence="9" id="KW-1185">Reference proteome</keyword>
<dbReference type="SUPFAM" id="SSF55486">
    <property type="entry name" value="Metalloproteases ('zincins'), catalytic domain"/>
    <property type="match status" value="1"/>
</dbReference>
<keyword evidence="6 7" id="KW-0862">Zinc</keyword>
<evidence type="ECO:0000313" key="9">
    <source>
        <dbReference type="Proteomes" id="UP000003107"/>
    </source>
</evidence>
<protein>
    <recommendedName>
        <fullName evidence="7">Endoribonuclease YbeY</fullName>
        <ecNumber evidence="7">3.1.-.-</ecNumber>
    </recommendedName>
</protein>